<gene>
    <name evidence="12" type="primary">dcrH</name>
    <name evidence="12" type="ordered locus">SRM_02819</name>
</gene>
<feature type="transmembrane region" description="Helical" evidence="8">
    <location>
        <begin position="40"/>
        <end position="60"/>
    </location>
</feature>
<evidence type="ECO:0000259" key="9">
    <source>
        <dbReference type="PROSITE" id="PS50111"/>
    </source>
</evidence>
<keyword evidence="6" id="KW-0175">Coiled coil</keyword>
<dbReference type="PROSITE" id="PS50111">
    <property type="entry name" value="CHEMOTAXIS_TRANSDUC_2"/>
    <property type="match status" value="1"/>
</dbReference>
<dbReference type="KEGG" id="srm:SRM_02819"/>
<keyword evidence="8" id="KW-1133">Transmembrane helix</keyword>
<dbReference type="Pfam" id="PF00672">
    <property type="entry name" value="HAMP"/>
    <property type="match status" value="2"/>
</dbReference>
<reference evidence="12 13" key="1">
    <citation type="journal article" date="2010" name="ISME J.">
        <title>Fine-scale evolution: genomic, phenotypic and ecological differentiation in two coexisting Salinibacter ruber strains.</title>
        <authorList>
            <person name="Pena A."/>
            <person name="Teeling H."/>
            <person name="Huerta-Cepas J."/>
            <person name="Santos F."/>
            <person name="Yarza P."/>
            <person name="Brito-Echeverria J."/>
            <person name="Lucio M."/>
            <person name="Schmitt-Kopplin P."/>
            <person name="Meseguer I."/>
            <person name="Schenowitz C."/>
            <person name="Dossat C."/>
            <person name="Barbe V."/>
            <person name="Dopazo J."/>
            <person name="Rossello-Mora R."/>
            <person name="Schuler M."/>
            <person name="Glockner F.O."/>
            <person name="Amann R."/>
            <person name="Gabaldon T."/>
            <person name="Anton J."/>
        </authorList>
    </citation>
    <scope>NUCLEOTIDE SEQUENCE [LARGE SCALE GENOMIC DNA]</scope>
    <source>
        <strain evidence="12 13">M8</strain>
    </source>
</reference>
<dbReference type="FunFam" id="1.10.287.950:FF:000001">
    <property type="entry name" value="Methyl-accepting chemotaxis sensory transducer"/>
    <property type="match status" value="1"/>
</dbReference>
<dbReference type="GO" id="GO:0005886">
    <property type="term" value="C:plasma membrane"/>
    <property type="evidence" value="ECO:0007669"/>
    <property type="project" value="UniProtKB-SubCell"/>
</dbReference>
<evidence type="ECO:0000256" key="8">
    <source>
        <dbReference type="SAM" id="Phobius"/>
    </source>
</evidence>
<keyword evidence="2" id="KW-1003">Cell membrane</keyword>
<feature type="region of interest" description="Disordered" evidence="7">
    <location>
        <begin position="611"/>
        <end position="630"/>
    </location>
</feature>
<dbReference type="SMART" id="SM00304">
    <property type="entry name" value="HAMP"/>
    <property type="match status" value="3"/>
</dbReference>
<evidence type="ECO:0000259" key="11">
    <source>
        <dbReference type="PROSITE" id="PS50885"/>
    </source>
</evidence>
<dbReference type="SMART" id="SM00283">
    <property type="entry name" value="MA"/>
    <property type="match status" value="1"/>
</dbReference>
<evidence type="ECO:0000256" key="2">
    <source>
        <dbReference type="ARBA" id="ARBA00022519"/>
    </source>
</evidence>
<evidence type="ECO:0000256" key="6">
    <source>
        <dbReference type="SAM" id="Coils"/>
    </source>
</evidence>
<dbReference type="Pfam" id="PF00015">
    <property type="entry name" value="MCPsignal"/>
    <property type="match status" value="1"/>
</dbReference>
<dbReference type="CDD" id="cd06225">
    <property type="entry name" value="HAMP"/>
    <property type="match status" value="2"/>
</dbReference>
<dbReference type="CDD" id="cd11386">
    <property type="entry name" value="MCP_signal"/>
    <property type="match status" value="1"/>
</dbReference>
<evidence type="ECO:0000256" key="1">
    <source>
        <dbReference type="ARBA" id="ARBA00004429"/>
    </source>
</evidence>
<dbReference type="GO" id="GO:0006935">
    <property type="term" value="P:chemotaxis"/>
    <property type="evidence" value="ECO:0007669"/>
    <property type="project" value="InterPro"/>
</dbReference>
<dbReference type="GO" id="GO:0004888">
    <property type="term" value="F:transmembrane signaling receptor activity"/>
    <property type="evidence" value="ECO:0007669"/>
    <property type="project" value="InterPro"/>
</dbReference>
<organism evidence="12 13">
    <name type="scientific">Salinibacter ruber (strain M8)</name>
    <dbReference type="NCBI Taxonomy" id="761659"/>
    <lineage>
        <taxon>Bacteria</taxon>
        <taxon>Pseudomonadati</taxon>
        <taxon>Rhodothermota</taxon>
        <taxon>Rhodothermia</taxon>
        <taxon>Rhodothermales</taxon>
        <taxon>Salinibacteraceae</taxon>
        <taxon>Salinibacter</taxon>
    </lineage>
</organism>
<dbReference type="PATRIC" id="fig|761659.10.peg.3076"/>
<proteinExistence type="inferred from homology"/>
<dbReference type="InterPro" id="IPR004089">
    <property type="entry name" value="MCPsignal_dom"/>
</dbReference>
<evidence type="ECO:0000259" key="10">
    <source>
        <dbReference type="PROSITE" id="PS50192"/>
    </source>
</evidence>
<dbReference type="PRINTS" id="PR00260">
    <property type="entry name" value="CHEMTRNSDUCR"/>
</dbReference>
<dbReference type="SUPFAM" id="SSF58104">
    <property type="entry name" value="Methyl-accepting chemotaxis protein (MCP) signaling domain"/>
    <property type="match status" value="1"/>
</dbReference>
<evidence type="ECO:0000256" key="3">
    <source>
        <dbReference type="ARBA" id="ARBA00023224"/>
    </source>
</evidence>
<feature type="domain" description="HAMP" evidence="11">
    <location>
        <begin position="548"/>
        <end position="600"/>
    </location>
</feature>
<keyword evidence="8" id="KW-0472">Membrane</keyword>
<evidence type="ECO:0000256" key="7">
    <source>
        <dbReference type="SAM" id="MobiDB-lite"/>
    </source>
</evidence>
<feature type="domain" description="HAMP" evidence="11">
    <location>
        <begin position="468"/>
        <end position="520"/>
    </location>
</feature>
<feature type="compositionally biased region" description="Basic and acidic residues" evidence="7">
    <location>
        <begin position="902"/>
        <end position="920"/>
    </location>
</feature>
<reference evidence="13" key="2">
    <citation type="submission" date="2010-04" db="EMBL/GenBank/DDBJ databases">
        <title>Genome sequence of Salinibacter ruber M8.</title>
        <authorList>
            <consortium name="Genoscope"/>
        </authorList>
    </citation>
    <scope>NUCLEOTIDE SEQUENCE [LARGE SCALE GENOMIC DNA]</scope>
    <source>
        <strain evidence="13">M8</strain>
    </source>
</reference>
<feature type="compositionally biased region" description="Basic and acidic residues" evidence="7">
    <location>
        <begin position="874"/>
        <end position="885"/>
    </location>
</feature>
<dbReference type="Proteomes" id="UP000000933">
    <property type="component" value="Chromosome"/>
</dbReference>
<keyword evidence="8" id="KW-0812">Transmembrane</keyword>
<dbReference type="AlphaFoldDB" id="D5HCI5"/>
<feature type="domain" description="T-SNARE coiled-coil homology" evidence="10">
    <location>
        <begin position="792"/>
        <end position="854"/>
    </location>
</feature>
<dbReference type="InterPro" id="IPR000727">
    <property type="entry name" value="T_SNARE_dom"/>
</dbReference>
<dbReference type="InterPro" id="IPR003660">
    <property type="entry name" value="HAMP_dom"/>
</dbReference>
<dbReference type="Gene3D" id="3.30.450.20">
    <property type="entry name" value="PAS domain"/>
    <property type="match status" value="1"/>
</dbReference>
<evidence type="ECO:0000256" key="5">
    <source>
        <dbReference type="PROSITE-ProRule" id="PRU00284"/>
    </source>
</evidence>
<dbReference type="HOGENOM" id="CLU_000445_107_19_10"/>
<dbReference type="GO" id="GO:0007165">
    <property type="term" value="P:signal transduction"/>
    <property type="evidence" value="ECO:0007669"/>
    <property type="project" value="UniProtKB-KW"/>
</dbReference>
<name>D5HCI5_SALRM</name>
<accession>D5HCI5</accession>
<dbReference type="InterPro" id="IPR004090">
    <property type="entry name" value="Chemotax_Me-accpt_rcpt"/>
</dbReference>
<keyword evidence="3 5" id="KW-0807">Transducer</keyword>
<evidence type="ECO:0000256" key="4">
    <source>
        <dbReference type="ARBA" id="ARBA00029447"/>
    </source>
</evidence>
<dbReference type="PROSITE" id="PS50885">
    <property type="entry name" value="HAMP"/>
    <property type="match status" value="2"/>
</dbReference>
<evidence type="ECO:0000313" key="12">
    <source>
        <dbReference type="EMBL" id="CBH25740.1"/>
    </source>
</evidence>
<feature type="coiled-coil region" evidence="6">
    <location>
        <begin position="515"/>
        <end position="560"/>
    </location>
</feature>
<sequence>MGPGRQSKTIHARTTAPHWFRQHVFSVMPRLRDLSIRAKLLLTLLGIGGLSVGIMGWIGYSSARQRLESEALGRLAGVQANKANAVEAYVEDLRRQVVTTSKDDQTVRAMQKFRSAFRVLDARNAAPIGGGTAAVRTYYEDEFGPRLEEGTGTDGAAASYVPEEGHIQYLQNKYIASNPHPVGEKDRLDRPGEGWEVYHVPHARYHDAFRRLLHAFNHADLFLVEPDNGHVVYSVQKEVDFGTSLLDGPYRDSNLAEAFRAARGAETGDAHRMVDFAAYGPSHGTPASFVASPIMDAGEVIGVLVFQVSVGEINETLTGGQDWAAEGLGETGETVLVGADRRMRTDARFLLEDQDAYLQTLRSQGHDDATIDRIDALNTTILQQEVRMEAVDRALAGSTGRTTEADYRGEAVLSAYGPVDLEGVNWAVVSKIDRDEALAAVDALTGRIALWGGALLVLVAGIAFVVVRSLTRPLLALRDAARKATAGTLDAAVPVEGQDEVGELTAAFNEMVDQNRRARDDAAAQEEAARQARQEAEAARNRLERQRANLQDDIATMGAAMDRFANGDLTVRLDAGRDDEMGRLHERFNRAVENLRRMVVRVREAAGAAAASAGQIEASSEQMAASAEEQSARSEAVATAVDELGRTIDENRTTVQRTADAAAAGGEQARWGGEVVDDMARKIDEIADVVAHSAETIERLGASSEEIGEIVETINEIADRTNLLALNAGIEAARAGEEGQGFAVVAEEVRTLAERTDRATDEIAEMIGQVQSETDEAVESVRAGTRRVEEGLELADEAGTVLDEIVDSIARVEERTDDIAAASEQQSTTTDEIAQSVQSISTAAQASSASVTQVAGSAADLSALTETLRESVRPFRVERDGHAEAHGGTPTPGRGGSPDGAQKSRRDAGADRCSEEEPLRGADSSRTVSKEQ</sequence>
<comment type="similarity">
    <text evidence="4">Belongs to the methyl-accepting chemotaxis (MCP) protein family.</text>
</comment>
<dbReference type="PROSITE" id="PS50192">
    <property type="entry name" value="T_SNARE"/>
    <property type="match status" value="1"/>
</dbReference>
<dbReference type="EMBL" id="FP565814">
    <property type="protein sequence ID" value="CBH25740.1"/>
    <property type="molecule type" value="Genomic_DNA"/>
</dbReference>
<feature type="region of interest" description="Disordered" evidence="7">
    <location>
        <begin position="874"/>
        <end position="932"/>
    </location>
</feature>
<dbReference type="Gene3D" id="1.10.287.950">
    <property type="entry name" value="Methyl-accepting chemotaxis protein"/>
    <property type="match status" value="1"/>
</dbReference>
<dbReference type="PANTHER" id="PTHR32089">
    <property type="entry name" value="METHYL-ACCEPTING CHEMOTAXIS PROTEIN MCPB"/>
    <property type="match status" value="1"/>
</dbReference>
<protein>
    <submittedName>
        <fullName evidence="12">Methyl-accepting chemotaxis protein DcrH</fullName>
    </submittedName>
</protein>
<feature type="domain" description="Methyl-accepting transducer" evidence="9">
    <location>
        <begin position="605"/>
        <end position="841"/>
    </location>
</feature>
<dbReference type="SUPFAM" id="SSF158472">
    <property type="entry name" value="HAMP domain-like"/>
    <property type="match status" value="1"/>
</dbReference>
<comment type="subcellular location">
    <subcellularLocation>
        <location evidence="1">Cell inner membrane</location>
        <topology evidence="1">Multi-pass membrane protein</topology>
    </subcellularLocation>
</comment>
<dbReference type="Gene3D" id="1.10.8.500">
    <property type="entry name" value="HAMP domain in histidine kinase"/>
    <property type="match status" value="1"/>
</dbReference>
<dbReference type="PANTHER" id="PTHR32089:SF112">
    <property type="entry name" value="LYSOZYME-LIKE PROTEIN-RELATED"/>
    <property type="match status" value="1"/>
</dbReference>
<evidence type="ECO:0000313" key="13">
    <source>
        <dbReference type="Proteomes" id="UP000000933"/>
    </source>
</evidence>
<keyword evidence="2" id="KW-0997">Cell inner membrane</keyword>